<proteinExistence type="predicted"/>
<dbReference type="AlphaFoldDB" id="A0A8H7EUT9"/>
<sequence>MPLSFHGKCLDITTHAGYYRAVDWIEFTQYVVPTIVMEHFNNGNAAKALYALVQLVNLTMARVITIKDIQHIKRNVHVWYKYLLELQRKRVINNSVFTISQHYLQHIPTMIENLGPLPYTAAFAMERTIGEYHERVSCDGDKSVKAESARVLTESLEPTASELWGPFEWCYLGEFRTIRLEKLLYNYWAMYLETVGEIRQKIEVAARLWKSDGEVVTCRNTGRNKQHETVFAKFTIDVDVNRRSRAIKREPRVYFGEVLCFFQHKQSENSHLLTLVKIFSITLSKLGYHINSRQPNID</sequence>
<protein>
    <submittedName>
        <fullName evidence="1">Uncharacterized protein</fullName>
    </submittedName>
</protein>
<organism evidence="1 2">
    <name type="scientific">Apophysomyces ossiformis</name>
    <dbReference type="NCBI Taxonomy" id="679940"/>
    <lineage>
        <taxon>Eukaryota</taxon>
        <taxon>Fungi</taxon>
        <taxon>Fungi incertae sedis</taxon>
        <taxon>Mucoromycota</taxon>
        <taxon>Mucoromycotina</taxon>
        <taxon>Mucoromycetes</taxon>
        <taxon>Mucorales</taxon>
        <taxon>Mucorineae</taxon>
        <taxon>Mucoraceae</taxon>
        <taxon>Apophysomyces</taxon>
    </lineage>
</organism>
<accession>A0A8H7EUT9</accession>
<dbReference type="OrthoDB" id="2285485at2759"/>
<name>A0A8H7EUT9_9FUNG</name>
<evidence type="ECO:0000313" key="2">
    <source>
        <dbReference type="Proteomes" id="UP000605846"/>
    </source>
</evidence>
<dbReference type="Proteomes" id="UP000605846">
    <property type="component" value="Unassembled WGS sequence"/>
</dbReference>
<reference evidence="1" key="1">
    <citation type="submission" date="2020-01" db="EMBL/GenBank/DDBJ databases">
        <title>Genome Sequencing of Three Apophysomyces-Like Fungal Strains Confirms a Novel Fungal Genus in the Mucoromycota with divergent Burkholderia-like Endosymbiotic Bacteria.</title>
        <authorList>
            <person name="Stajich J.E."/>
            <person name="Macias A.M."/>
            <person name="Carter-House D."/>
            <person name="Lovett B."/>
            <person name="Kasson L.R."/>
            <person name="Berry K."/>
            <person name="Grigoriev I."/>
            <person name="Chang Y."/>
            <person name="Spatafora J."/>
            <person name="Kasson M.T."/>
        </authorList>
    </citation>
    <scope>NUCLEOTIDE SEQUENCE</scope>
    <source>
        <strain evidence="1">NRRL A-21654</strain>
    </source>
</reference>
<gene>
    <name evidence="1" type="ORF">EC973_005053</name>
</gene>
<evidence type="ECO:0000313" key="1">
    <source>
        <dbReference type="EMBL" id="KAF7729022.1"/>
    </source>
</evidence>
<comment type="caution">
    <text evidence="1">The sequence shown here is derived from an EMBL/GenBank/DDBJ whole genome shotgun (WGS) entry which is preliminary data.</text>
</comment>
<keyword evidence="2" id="KW-1185">Reference proteome</keyword>
<dbReference type="EMBL" id="JABAYA010000029">
    <property type="protein sequence ID" value="KAF7729022.1"/>
    <property type="molecule type" value="Genomic_DNA"/>
</dbReference>